<dbReference type="PANTHER" id="PTHR11177">
    <property type="entry name" value="CHITINASE"/>
    <property type="match status" value="1"/>
</dbReference>
<evidence type="ECO:0000256" key="2">
    <source>
        <dbReference type="ARBA" id="ARBA00004613"/>
    </source>
</evidence>
<dbReference type="GO" id="GO:0005576">
    <property type="term" value="C:extracellular region"/>
    <property type="evidence" value="ECO:0007669"/>
    <property type="project" value="UniProtKB-SubCell"/>
</dbReference>
<dbReference type="SUPFAM" id="SSF51445">
    <property type="entry name" value="(Trans)glycosidases"/>
    <property type="match status" value="1"/>
</dbReference>
<dbReference type="AlphaFoldDB" id="A0A0D1ZS13"/>
<dbReference type="GO" id="GO:0006032">
    <property type="term" value="P:chitin catabolic process"/>
    <property type="evidence" value="ECO:0007669"/>
    <property type="project" value="UniProtKB-KW"/>
</dbReference>
<keyword evidence="10" id="KW-0624">Polysaccharide degradation</keyword>
<dbReference type="SUPFAM" id="SSF54556">
    <property type="entry name" value="Chitinase insertion domain"/>
    <property type="match status" value="1"/>
</dbReference>
<keyword evidence="9 11" id="KW-0326">Glycosidase</keyword>
<feature type="signal peptide" evidence="13">
    <location>
        <begin position="1"/>
        <end position="19"/>
    </location>
</feature>
<dbReference type="InterPro" id="IPR001579">
    <property type="entry name" value="Glyco_hydro_18_chit_AS"/>
</dbReference>
<reference evidence="15 16" key="1">
    <citation type="submission" date="2015-01" db="EMBL/GenBank/DDBJ databases">
        <title>The Genome Sequence of Exophiala mesophila CBS40295.</title>
        <authorList>
            <consortium name="The Broad Institute Genomics Platform"/>
            <person name="Cuomo C."/>
            <person name="de Hoog S."/>
            <person name="Gorbushina A."/>
            <person name="Stielow B."/>
            <person name="Teixiera M."/>
            <person name="Abouelleil A."/>
            <person name="Chapman S.B."/>
            <person name="Priest M."/>
            <person name="Young S.K."/>
            <person name="Wortman J."/>
            <person name="Nusbaum C."/>
            <person name="Birren B."/>
        </authorList>
    </citation>
    <scope>NUCLEOTIDE SEQUENCE [LARGE SCALE GENOMIC DNA]</scope>
    <source>
        <strain evidence="15 16">CBS 40295</strain>
    </source>
</reference>
<keyword evidence="7" id="KW-0146">Chitin degradation</keyword>
<dbReference type="OrthoDB" id="76388at2759"/>
<dbReference type="Pfam" id="PF00704">
    <property type="entry name" value="Glyco_hydro_18"/>
    <property type="match status" value="1"/>
</dbReference>
<evidence type="ECO:0000256" key="11">
    <source>
        <dbReference type="RuleBase" id="RU000489"/>
    </source>
</evidence>
<feature type="region of interest" description="Disordered" evidence="12">
    <location>
        <begin position="107"/>
        <end position="347"/>
    </location>
</feature>
<evidence type="ECO:0000256" key="4">
    <source>
        <dbReference type="ARBA" id="ARBA00012729"/>
    </source>
</evidence>
<organism evidence="15 16">
    <name type="scientific">Exophiala mesophila</name>
    <name type="common">Black yeast-like fungus</name>
    <dbReference type="NCBI Taxonomy" id="212818"/>
    <lineage>
        <taxon>Eukaryota</taxon>
        <taxon>Fungi</taxon>
        <taxon>Dikarya</taxon>
        <taxon>Ascomycota</taxon>
        <taxon>Pezizomycotina</taxon>
        <taxon>Eurotiomycetes</taxon>
        <taxon>Chaetothyriomycetidae</taxon>
        <taxon>Chaetothyriales</taxon>
        <taxon>Herpotrichiellaceae</taxon>
        <taxon>Exophiala</taxon>
    </lineage>
</organism>
<keyword evidence="13" id="KW-0732">Signal</keyword>
<dbReference type="FunFam" id="3.20.20.80:FF:000075">
    <property type="entry name" value="Sporulation-specific chitinase"/>
    <property type="match status" value="1"/>
</dbReference>
<dbReference type="VEuPathDB" id="FungiDB:PV10_06936"/>
<dbReference type="Gene3D" id="3.20.20.80">
    <property type="entry name" value="Glycosidases"/>
    <property type="match status" value="1"/>
</dbReference>
<dbReference type="STRING" id="212818.A0A0D1ZS13"/>
<feature type="compositionally biased region" description="Basic and acidic residues" evidence="12">
    <location>
        <begin position="81"/>
        <end position="93"/>
    </location>
</feature>
<sequence>MRSLLLVAEVLALTSLTNAALGDDSREECDVSTLTFVDWDKAIFVSATSAVNGDARCKDKGLCATVPWIGPPSTPTPTESKGPKEHTDEHGWKGDPLVTVTLTQTEKQNAPHGTDTPTWSDWDQQTSPTPSSATGDWEDWSIDGGWNSPPPGTGTPSASPSNSWNAPGGGPHDGWHSLIPSSSQTSAVPPHPTGWNNPPLNSVTSGDDQYPSGSWKPAPTDSEPNDSRSHGWAGVTSRTSIVGTTVDPTVIEPTSSSTSTSHDVAIPTTSLSSTGMLPTSASTTTVQTIGPTDIETTTTAVSTTEQTIDPTDVETTTTSSTTTAQTIDPTDIDTTTSGVTTSSQPVEPTDIETTTIATTTETTTIVEPTTTIAATTETTTTVQPTTTTTTPETLTTTTPTTTTTTTVQIDPTTTEETTVSTQTTTSTTTTTTTTMTTTSTSTSASATATTPALAIRNVGYYVNWAIYARGFQVQDLQTQHLTHVLYAFANVNPTTGEVYLSDTWADTDRPSAGDDTSAAGTNLFGNLKQLYLRKKQNRNLKTLLSIGGWTFSPNFAVPASTAEGRQAFANSAVNLVQNLGFDGIDIDWEYPSNPAQAADFVLLLRAVREALDASTTRNNQRKFLITVAVSAGPSNYGRLDMAGMDEYLDFWNLMAYDYVVASDTITAHQANLFESLSIPNSTPANTDGAVTAYLANGVAPTKLVLGMPLYGHSYVGSTGLGTPCTVDSQGSWEAGIWDYKVLPRAGASEFYDNEVGAAYSFDADSGNFVTYDTVTSVERKAEYVADRGLGGGMYWETSADKPLGQGSLIETFANAFSGLEYDENELSYPESRYDNLRNQMN</sequence>
<feature type="compositionally biased region" description="Polar residues" evidence="12">
    <location>
        <begin position="115"/>
        <end position="134"/>
    </location>
</feature>
<evidence type="ECO:0000256" key="5">
    <source>
        <dbReference type="ARBA" id="ARBA00022525"/>
    </source>
</evidence>
<evidence type="ECO:0000256" key="7">
    <source>
        <dbReference type="ARBA" id="ARBA00023024"/>
    </source>
</evidence>
<comment type="catalytic activity">
    <reaction evidence="1">
        <text>Random endo-hydrolysis of N-acetyl-beta-D-glucosaminide (1-&gt;4)-beta-linkages in chitin and chitodextrins.</text>
        <dbReference type="EC" id="3.2.1.14"/>
    </reaction>
</comment>
<evidence type="ECO:0000256" key="6">
    <source>
        <dbReference type="ARBA" id="ARBA00022801"/>
    </source>
</evidence>
<keyword evidence="8" id="KW-0119">Carbohydrate metabolism</keyword>
<feature type="compositionally biased region" description="Low complexity" evidence="12">
    <location>
        <begin position="154"/>
        <end position="166"/>
    </location>
</feature>
<feature type="region of interest" description="Disordered" evidence="12">
    <location>
        <begin position="68"/>
        <end position="94"/>
    </location>
</feature>
<keyword evidence="6 11" id="KW-0378">Hydrolase</keyword>
<feature type="compositionally biased region" description="Low complexity" evidence="12">
    <location>
        <begin position="288"/>
        <end position="343"/>
    </location>
</feature>
<gene>
    <name evidence="15" type="ORF">PV10_06936</name>
</gene>
<dbReference type="InterPro" id="IPR050314">
    <property type="entry name" value="Glycosyl_Hydrlase_18"/>
</dbReference>
<keyword evidence="16" id="KW-1185">Reference proteome</keyword>
<dbReference type="PROSITE" id="PS01095">
    <property type="entry name" value="GH18_1"/>
    <property type="match status" value="1"/>
</dbReference>
<dbReference type="EC" id="3.2.1.14" evidence="4"/>
<evidence type="ECO:0000256" key="1">
    <source>
        <dbReference type="ARBA" id="ARBA00000822"/>
    </source>
</evidence>
<evidence type="ECO:0000259" key="14">
    <source>
        <dbReference type="PROSITE" id="PS51910"/>
    </source>
</evidence>
<dbReference type="GO" id="GO:0008061">
    <property type="term" value="F:chitin binding"/>
    <property type="evidence" value="ECO:0007669"/>
    <property type="project" value="InterPro"/>
</dbReference>
<feature type="compositionally biased region" description="Polar residues" evidence="12">
    <location>
        <begin position="194"/>
        <end position="207"/>
    </location>
</feature>
<feature type="domain" description="GH18" evidence="14">
    <location>
        <begin position="455"/>
        <end position="819"/>
    </location>
</feature>
<dbReference type="Gene3D" id="3.10.50.10">
    <property type="match status" value="1"/>
</dbReference>
<evidence type="ECO:0000256" key="8">
    <source>
        <dbReference type="ARBA" id="ARBA00023277"/>
    </source>
</evidence>
<evidence type="ECO:0000256" key="3">
    <source>
        <dbReference type="ARBA" id="ARBA00008682"/>
    </source>
</evidence>
<dbReference type="GeneID" id="27324781"/>
<keyword evidence="5" id="KW-0964">Secreted</keyword>
<comment type="subcellular location">
    <subcellularLocation>
        <location evidence="2">Secreted</location>
    </subcellularLocation>
</comment>
<feature type="compositionally biased region" description="Polar residues" evidence="12">
    <location>
        <begin position="236"/>
        <end position="287"/>
    </location>
</feature>
<dbReference type="GO" id="GO:0008843">
    <property type="term" value="F:endochitinase activity"/>
    <property type="evidence" value="ECO:0007669"/>
    <property type="project" value="UniProtKB-EC"/>
</dbReference>
<evidence type="ECO:0000256" key="13">
    <source>
        <dbReference type="SAM" id="SignalP"/>
    </source>
</evidence>
<evidence type="ECO:0000256" key="10">
    <source>
        <dbReference type="ARBA" id="ARBA00023326"/>
    </source>
</evidence>
<dbReference type="OMA" id="WEWPGAE"/>
<protein>
    <recommendedName>
        <fullName evidence="4">chitinase</fullName>
        <ecNumber evidence="4">3.2.1.14</ecNumber>
    </recommendedName>
</protein>
<dbReference type="InterPro" id="IPR011583">
    <property type="entry name" value="Chitinase_II/V-like_cat"/>
</dbReference>
<dbReference type="Proteomes" id="UP000054302">
    <property type="component" value="Unassembled WGS sequence"/>
</dbReference>
<dbReference type="CDD" id="cd06548">
    <property type="entry name" value="GH18_chitinase"/>
    <property type="match status" value="1"/>
</dbReference>
<evidence type="ECO:0000256" key="9">
    <source>
        <dbReference type="ARBA" id="ARBA00023295"/>
    </source>
</evidence>
<dbReference type="InterPro" id="IPR001223">
    <property type="entry name" value="Glyco_hydro18_cat"/>
</dbReference>
<name>A0A0D1ZS13_EXOME</name>
<evidence type="ECO:0000313" key="15">
    <source>
        <dbReference type="EMBL" id="KIV89543.1"/>
    </source>
</evidence>
<feature type="region of interest" description="Disordered" evidence="12">
    <location>
        <begin position="380"/>
        <end position="437"/>
    </location>
</feature>
<feature type="chain" id="PRO_5002238009" description="chitinase" evidence="13">
    <location>
        <begin position="20"/>
        <end position="841"/>
    </location>
</feature>
<accession>A0A0D1ZS13</accession>
<dbReference type="PROSITE" id="PS51910">
    <property type="entry name" value="GH18_2"/>
    <property type="match status" value="1"/>
</dbReference>
<evidence type="ECO:0000313" key="16">
    <source>
        <dbReference type="Proteomes" id="UP000054302"/>
    </source>
</evidence>
<dbReference type="PANTHER" id="PTHR11177:SF317">
    <property type="entry name" value="CHITINASE 12-RELATED"/>
    <property type="match status" value="1"/>
</dbReference>
<evidence type="ECO:0000256" key="12">
    <source>
        <dbReference type="SAM" id="MobiDB-lite"/>
    </source>
</evidence>
<dbReference type="InterPro" id="IPR029070">
    <property type="entry name" value="Chitinase_insertion_sf"/>
</dbReference>
<dbReference type="SMART" id="SM00636">
    <property type="entry name" value="Glyco_18"/>
    <property type="match status" value="1"/>
</dbReference>
<dbReference type="GO" id="GO:0000272">
    <property type="term" value="P:polysaccharide catabolic process"/>
    <property type="evidence" value="ECO:0007669"/>
    <property type="project" value="UniProtKB-KW"/>
</dbReference>
<proteinExistence type="inferred from homology"/>
<dbReference type="RefSeq" id="XP_016221117.1">
    <property type="nucleotide sequence ID" value="XM_016371785.1"/>
</dbReference>
<dbReference type="InterPro" id="IPR017853">
    <property type="entry name" value="GH"/>
</dbReference>
<dbReference type="HOGENOM" id="CLU_338317_0_0_1"/>
<dbReference type="EMBL" id="KN847524">
    <property type="protein sequence ID" value="KIV89543.1"/>
    <property type="molecule type" value="Genomic_DNA"/>
</dbReference>
<comment type="similarity">
    <text evidence="3">Belongs to the glycosyl hydrolase 18 family. Chitinase class V subfamily.</text>
</comment>